<dbReference type="PANTHER" id="PTHR11669:SF8">
    <property type="entry name" value="DNA POLYMERASE III SUBUNIT DELTA"/>
    <property type="match status" value="1"/>
</dbReference>
<protein>
    <recommendedName>
        <fullName evidence="3">DNA-directed DNA polymerase</fullName>
    </recommendedName>
</protein>
<gene>
    <name evidence="1" type="ORF">QE109_09925</name>
</gene>
<reference evidence="1 2" key="1">
    <citation type="submission" date="2023-04" db="EMBL/GenBank/DDBJ databases">
        <title>Fusibacter bizertensis strain WBS, isolated from littoral bottom sediments of the Arctic seas - biochemical and genomic analysis.</title>
        <authorList>
            <person name="Brioukhanov A.L."/>
        </authorList>
    </citation>
    <scope>NUCLEOTIDE SEQUENCE [LARGE SCALE GENOMIC DNA]</scope>
    <source>
        <strain evidence="1 2">WBS</strain>
    </source>
</reference>
<dbReference type="Proteomes" id="UP001158045">
    <property type="component" value="Unassembled WGS sequence"/>
</dbReference>
<dbReference type="InterPro" id="IPR027417">
    <property type="entry name" value="P-loop_NTPase"/>
</dbReference>
<sequence length="284" mass="32539">MNNVLDFFDDVIKKGHLSHSYLLAGTEDVDMAKTIAQRILCKQEHTGCGSCSSCLKLASDNHPDYMMITPDGASIKNAQVESFQEFVYIRPFESIHKIIIFDDAHLMTDRAQNRILKVLEEPPAYAVFIFLTHQVESMLDTVKSRCQIVQVKEDQVKLVDSEMSEKAIELIRGIEKQDAGRVLEYGSYLKQIKPQISEFLNLLSSILRDIMIFRETSNYQLITVSNLSILNYKDLIFRVSSSLSRGKNVELIELIEEVDQKLKSNMNYDLTVDKLLFKCIEREA</sequence>
<proteinExistence type="predicted"/>
<name>A0ABT6NDH3_9FIRM</name>
<organism evidence="1 2">
    <name type="scientific">Fusibacter bizertensis</name>
    <dbReference type="NCBI Taxonomy" id="1488331"/>
    <lineage>
        <taxon>Bacteria</taxon>
        <taxon>Bacillati</taxon>
        <taxon>Bacillota</taxon>
        <taxon>Clostridia</taxon>
        <taxon>Eubacteriales</taxon>
        <taxon>Eubacteriales Family XII. Incertae Sedis</taxon>
        <taxon>Fusibacter</taxon>
    </lineage>
</organism>
<dbReference type="SUPFAM" id="SSF52540">
    <property type="entry name" value="P-loop containing nucleoside triphosphate hydrolases"/>
    <property type="match status" value="1"/>
</dbReference>
<keyword evidence="2" id="KW-1185">Reference proteome</keyword>
<dbReference type="RefSeq" id="WP_281094313.1">
    <property type="nucleotide sequence ID" value="NZ_JARYZI010000006.1"/>
</dbReference>
<accession>A0ABT6NDH3</accession>
<evidence type="ECO:0000313" key="1">
    <source>
        <dbReference type="EMBL" id="MDH8678464.1"/>
    </source>
</evidence>
<evidence type="ECO:0000313" key="2">
    <source>
        <dbReference type="Proteomes" id="UP001158045"/>
    </source>
</evidence>
<dbReference type="InterPro" id="IPR050238">
    <property type="entry name" value="DNA_Rep/Repair_Clamp_Loader"/>
</dbReference>
<evidence type="ECO:0008006" key="3">
    <source>
        <dbReference type="Google" id="ProtNLM"/>
    </source>
</evidence>
<dbReference type="Gene3D" id="3.40.50.300">
    <property type="entry name" value="P-loop containing nucleotide triphosphate hydrolases"/>
    <property type="match status" value="1"/>
</dbReference>
<dbReference type="Pfam" id="PF13177">
    <property type="entry name" value="DNA_pol3_delta2"/>
    <property type="match status" value="1"/>
</dbReference>
<dbReference type="PANTHER" id="PTHR11669">
    <property type="entry name" value="REPLICATION FACTOR C / DNA POLYMERASE III GAMMA-TAU SUBUNIT"/>
    <property type="match status" value="1"/>
</dbReference>
<comment type="caution">
    <text evidence="1">The sequence shown here is derived from an EMBL/GenBank/DDBJ whole genome shotgun (WGS) entry which is preliminary data.</text>
</comment>
<dbReference type="EMBL" id="JARYZI010000006">
    <property type="protein sequence ID" value="MDH8678464.1"/>
    <property type="molecule type" value="Genomic_DNA"/>
</dbReference>